<evidence type="ECO:0000259" key="5">
    <source>
        <dbReference type="PROSITE" id="PS51186"/>
    </source>
</evidence>
<reference evidence="7" key="1">
    <citation type="submission" date="2016-10" db="EMBL/GenBank/DDBJ databases">
        <authorList>
            <person name="Varghese N."/>
            <person name="Submissions S."/>
        </authorList>
    </citation>
    <scope>NUCLEOTIDE SEQUENCE [LARGE SCALE GENOMIC DNA]</scope>
    <source>
        <strain evidence="7">CGMCC 4.5579</strain>
    </source>
</reference>
<keyword evidence="1 4" id="KW-0808">Transferase</keyword>
<feature type="domain" description="N-acetyltransferase" evidence="5">
    <location>
        <begin position="10"/>
        <end position="163"/>
    </location>
</feature>
<organism evidence="6 7">
    <name type="scientific">Amycolatopsis arida</name>
    <dbReference type="NCBI Taxonomy" id="587909"/>
    <lineage>
        <taxon>Bacteria</taxon>
        <taxon>Bacillati</taxon>
        <taxon>Actinomycetota</taxon>
        <taxon>Actinomycetes</taxon>
        <taxon>Pseudonocardiales</taxon>
        <taxon>Pseudonocardiaceae</taxon>
        <taxon>Amycolatopsis</taxon>
    </lineage>
</organism>
<sequence>MSDVLDTAWVEEPDAATTARIRGLLLAARAVDGRPEVDPGGPLPPELRGGPHLLGEAGGELVGYAHLDTRGDAFGRWVGELVVHPEHRRAGHGTALASALVTRAGGTELRVWAHGDHPGAARLAARTGFSRARELLVMRVATEGARWPEPTPPPGITLRTFRPDRDERAVVEVNARAFSWHPEQGRMSVADVRAAEAESWFDPAGFFLAEDAEGRVVGFHWTKVHPANPARFGGRPVGEVYVVGVDPAARGGGLGKALTLAGLRYLRDRGLGQVILYVEGDNAPAITVYTRLGFTRYEVDVQYAR</sequence>
<evidence type="ECO:0000256" key="4">
    <source>
        <dbReference type="HAMAP-Rule" id="MF_01698"/>
    </source>
</evidence>
<dbReference type="PIRSF" id="PIRSF021524">
    <property type="entry name" value="MSH_acetyltransferase"/>
    <property type="match status" value="1"/>
</dbReference>
<dbReference type="InterPro" id="IPR017813">
    <property type="entry name" value="Mycothiol_AcTrfase"/>
</dbReference>
<comment type="caution">
    <text evidence="4">Lacks conserved residue(s) required for the propagation of feature annotation.</text>
</comment>
<dbReference type="AlphaFoldDB" id="A0A1I5SUU0"/>
<comment type="subunit">
    <text evidence="4">Monomer.</text>
</comment>
<evidence type="ECO:0000256" key="2">
    <source>
        <dbReference type="ARBA" id="ARBA00022737"/>
    </source>
</evidence>
<comment type="catalytic activity">
    <reaction evidence="4">
        <text>1D-myo-inositol 2-(L-cysteinylamino)-2-deoxy-alpha-D-glucopyranoside + acetyl-CoA = mycothiol + CoA + H(+)</text>
        <dbReference type="Rhea" id="RHEA:26172"/>
        <dbReference type="ChEBI" id="CHEBI:15378"/>
        <dbReference type="ChEBI" id="CHEBI:16768"/>
        <dbReference type="ChEBI" id="CHEBI:57287"/>
        <dbReference type="ChEBI" id="CHEBI:57288"/>
        <dbReference type="ChEBI" id="CHEBI:58887"/>
        <dbReference type="EC" id="2.3.1.189"/>
    </reaction>
</comment>
<feature type="binding site" evidence="4">
    <location>
        <position position="183"/>
    </location>
    <ligand>
        <name>1D-myo-inositol 2-(L-cysteinylamino)-2-deoxy-alpha-D-glucopyranoside</name>
        <dbReference type="ChEBI" id="CHEBI:58887"/>
    </ligand>
</feature>
<feature type="binding site" evidence="4">
    <location>
        <begin position="250"/>
        <end position="256"/>
    </location>
    <ligand>
        <name>acetyl-CoA</name>
        <dbReference type="ChEBI" id="CHEBI:57288"/>
        <label>2</label>
    </ligand>
</feature>
<evidence type="ECO:0000256" key="1">
    <source>
        <dbReference type="ARBA" id="ARBA00022679"/>
    </source>
</evidence>
<dbReference type="CDD" id="cd04301">
    <property type="entry name" value="NAT_SF"/>
    <property type="match status" value="2"/>
</dbReference>
<protein>
    <recommendedName>
        <fullName evidence="4">Mycothiol acetyltransferase</fullName>
        <shortName evidence="4">MSH acetyltransferase</shortName>
        <ecNumber evidence="4">2.3.1.189</ecNumber>
    </recommendedName>
    <alternativeName>
        <fullName evidence="4">Mycothiol synthase</fullName>
    </alternativeName>
</protein>
<dbReference type="HAMAP" id="MF_01698">
    <property type="entry name" value="MshD"/>
    <property type="match status" value="1"/>
</dbReference>
<evidence type="ECO:0000313" key="6">
    <source>
        <dbReference type="EMBL" id="SFP74458.1"/>
    </source>
</evidence>
<dbReference type="PANTHER" id="PTHR43617:SF31">
    <property type="entry name" value="MYCOTHIOL ACETYLTRANSFERASE"/>
    <property type="match status" value="1"/>
</dbReference>
<feature type="binding site" evidence="4">
    <location>
        <begin position="81"/>
        <end position="83"/>
    </location>
    <ligand>
        <name>acetyl-CoA</name>
        <dbReference type="ChEBI" id="CHEBI:57288"/>
        <label>1</label>
    </ligand>
</feature>
<keyword evidence="7" id="KW-1185">Reference proteome</keyword>
<dbReference type="Gene3D" id="3.40.630.30">
    <property type="match status" value="1"/>
</dbReference>
<keyword evidence="2 4" id="KW-0677">Repeat</keyword>
<accession>A0A1I5SUU0</accession>
<dbReference type="GO" id="GO:0035447">
    <property type="term" value="F:mycothiol synthase activity"/>
    <property type="evidence" value="ECO:0007669"/>
    <property type="project" value="UniProtKB-UniRule"/>
</dbReference>
<name>A0A1I5SUU0_9PSEU</name>
<dbReference type="GO" id="GO:0008999">
    <property type="term" value="F:protein-N-terminal-alanine acetyltransferase activity"/>
    <property type="evidence" value="ECO:0007669"/>
    <property type="project" value="TreeGrafter"/>
</dbReference>
<keyword evidence="3 4" id="KW-0012">Acyltransferase</keyword>
<dbReference type="GO" id="GO:0010125">
    <property type="term" value="P:mycothiol biosynthetic process"/>
    <property type="evidence" value="ECO:0007669"/>
    <property type="project" value="UniProtKB-UniRule"/>
</dbReference>
<dbReference type="PROSITE" id="PS51186">
    <property type="entry name" value="GNAT"/>
    <property type="match status" value="2"/>
</dbReference>
<proteinExistence type="inferred from homology"/>
<dbReference type="Pfam" id="PF00583">
    <property type="entry name" value="Acetyltransf_1"/>
    <property type="match status" value="2"/>
</dbReference>
<dbReference type="EC" id="2.3.1.189" evidence="4"/>
<dbReference type="STRING" id="587909.SAMN05421810_103280"/>
<feature type="binding site" evidence="4">
    <location>
        <begin position="243"/>
        <end position="245"/>
    </location>
    <ligand>
        <name>acetyl-CoA</name>
        <dbReference type="ChEBI" id="CHEBI:57288"/>
        <label>2</label>
    </ligand>
</feature>
<dbReference type="InterPro" id="IPR016181">
    <property type="entry name" value="Acyl_CoA_acyltransferase"/>
</dbReference>
<feature type="binding site" evidence="4">
    <location>
        <position position="239"/>
    </location>
    <ligand>
        <name>1D-myo-inositol 2-(L-cysteinylamino)-2-deoxy-alpha-D-glucopyranoside</name>
        <dbReference type="ChEBI" id="CHEBI:58887"/>
    </ligand>
</feature>
<dbReference type="PANTHER" id="PTHR43617">
    <property type="entry name" value="L-AMINO ACID N-ACETYLTRANSFERASE"/>
    <property type="match status" value="1"/>
</dbReference>
<gene>
    <name evidence="4" type="primary">mshD</name>
    <name evidence="6" type="ORF">SAMN05421810_103280</name>
</gene>
<comment type="similarity">
    <text evidence="4">Belongs to the acetyltransferase family. MshD subfamily.</text>
</comment>
<dbReference type="InterPro" id="IPR050276">
    <property type="entry name" value="MshD_Acetyltransferase"/>
</dbReference>
<feature type="domain" description="N-acetyltransferase" evidence="5">
    <location>
        <begin position="156"/>
        <end position="305"/>
    </location>
</feature>
<dbReference type="NCBIfam" id="TIGR03448">
    <property type="entry name" value="mycothiol_MshD"/>
    <property type="match status" value="1"/>
</dbReference>
<comment type="function">
    <text evidence="4">Catalyzes the transfer of acetyl from acetyl-CoA to desacetylmycothiol (Cys-GlcN-Ins) to form mycothiol.</text>
</comment>
<evidence type="ECO:0000313" key="7">
    <source>
        <dbReference type="Proteomes" id="UP000198727"/>
    </source>
</evidence>
<feature type="binding site" evidence="4">
    <location>
        <position position="223"/>
    </location>
    <ligand>
        <name>1D-myo-inositol 2-(L-cysteinylamino)-2-deoxy-alpha-D-glucopyranoside</name>
        <dbReference type="ChEBI" id="CHEBI:58887"/>
    </ligand>
</feature>
<dbReference type="SUPFAM" id="SSF55729">
    <property type="entry name" value="Acyl-CoA N-acyltransferases (Nat)"/>
    <property type="match status" value="1"/>
</dbReference>
<feature type="binding site" evidence="4">
    <location>
        <position position="277"/>
    </location>
    <ligand>
        <name>1D-myo-inositol 2-(L-cysteinylamino)-2-deoxy-alpha-D-glucopyranoside</name>
        <dbReference type="ChEBI" id="CHEBI:58887"/>
    </ligand>
</feature>
<dbReference type="Proteomes" id="UP000198727">
    <property type="component" value="Unassembled WGS sequence"/>
</dbReference>
<dbReference type="EMBL" id="FOWW01000003">
    <property type="protein sequence ID" value="SFP74458.1"/>
    <property type="molecule type" value="Genomic_DNA"/>
</dbReference>
<evidence type="ECO:0000256" key="3">
    <source>
        <dbReference type="ARBA" id="ARBA00023315"/>
    </source>
</evidence>
<dbReference type="InterPro" id="IPR000182">
    <property type="entry name" value="GNAT_dom"/>
</dbReference>